<protein>
    <submittedName>
        <fullName evidence="2">Uncharacterized protein</fullName>
    </submittedName>
</protein>
<reference evidence="2 3" key="1">
    <citation type="submission" date="2019-01" db="EMBL/GenBank/DDBJ databases">
        <authorList>
            <person name="Sayadi A."/>
        </authorList>
    </citation>
    <scope>NUCLEOTIDE SEQUENCE [LARGE SCALE GENOMIC DNA]</scope>
</reference>
<proteinExistence type="predicted"/>
<dbReference type="Proteomes" id="UP000410492">
    <property type="component" value="Unassembled WGS sequence"/>
</dbReference>
<feature type="compositionally biased region" description="Polar residues" evidence="1">
    <location>
        <begin position="150"/>
        <end position="160"/>
    </location>
</feature>
<accession>A0A653D6A3</accession>
<organism evidence="2 3">
    <name type="scientific">Callosobruchus maculatus</name>
    <name type="common">Southern cowpea weevil</name>
    <name type="synonym">Pulse bruchid</name>
    <dbReference type="NCBI Taxonomy" id="64391"/>
    <lineage>
        <taxon>Eukaryota</taxon>
        <taxon>Metazoa</taxon>
        <taxon>Ecdysozoa</taxon>
        <taxon>Arthropoda</taxon>
        <taxon>Hexapoda</taxon>
        <taxon>Insecta</taxon>
        <taxon>Pterygota</taxon>
        <taxon>Neoptera</taxon>
        <taxon>Endopterygota</taxon>
        <taxon>Coleoptera</taxon>
        <taxon>Polyphaga</taxon>
        <taxon>Cucujiformia</taxon>
        <taxon>Chrysomeloidea</taxon>
        <taxon>Chrysomelidae</taxon>
        <taxon>Bruchinae</taxon>
        <taxon>Bruchini</taxon>
        <taxon>Callosobruchus</taxon>
    </lineage>
</organism>
<sequence length="160" mass="17776">LDAPRRPHNAAHRQKVKPTLFFINSPIQSVRSSVRRGTRAEGLKQVRLPYVDACRCRRDVTGVNGQSGVPVGNKRETQLVRDRDVAVSCSGKQITIISQDEFDVPEELPGGERWYGDREGGQGSLNRQAYKQKMSKGNRRVHCNGRAPLQNASVLQSAQA</sequence>
<evidence type="ECO:0000256" key="1">
    <source>
        <dbReference type="SAM" id="MobiDB-lite"/>
    </source>
</evidence>
<feature type="non-terminal residue" evidence="2">
    <location>
        <position position="1"/>
    </location>
</feature>
<dbReference type="AlphaFoldDB" id="A0A653D6A3"/>
<dbReference type="EMBL" id="CAACVG010010306">
    <property type="protein sequence ID" value="VEN55503.1"/>
    <property type="molecule type" value="Genomic_DNA"/>
</dbReference>
<evidence type="ECO:0000313" key="2">
    <source>
        <dbReference type="EMBL" id="VEN55503.1"/>
    </source>
</evidence>
<evidence type="ECO:0000313" key="3">
    <source>
        <dbReference type="Proteomes" id="UP000410492"/>
    </source>
</evidence>
<feature type="compositionally biased region" description="Basic residues" evidence="1">
    <location>
        <begin position="133"/>
        <end position="143"/>
    </location>
</feature>
<keyword evidence="3" id="KW-1185">Reference proteome</keyword>
<name>A0A653D6A3_CALMS</name>
<gene>
    <name evidence="2" type="ORF">CALMAC_LOCUS14668</name>
</gene>
<feature type="region of interest" description="Disordered" evidence="1">
    <location>
        <begin position="100"/>
        <end position="160"/>
    </location>
</feature>